<comment type="caution">
    <text evidence="7">The sequence shown here is derived from an EMBL/GenBank/DDBJ whole genome shotgun (WGS) entry which is preliminary data.</text>
</comment>
<dbReference type="InterPro" id="IPR017441">
    <property type="entry name" value="Protein_kinase_ATP_BS"/>
</dbReference>
<dbReference type="GO" id="GO:0004674">
    <property type="term" value="F:protein serine/threonine kinase activity"/>
    <property type="evidence" value="ECO:0007669"/>
    <property type="project" value="UniProtKB-KW"/>
</dbReference>
<keyword evidence="2 5" id="KW-0547">Nucleotide-binding</keyword>
<dbReference type="EMBL" id="SEZJ01000004">
    <property type="protein sequence ID" value="RYU47368.1"/>
    <property type="molecule type" value="Genomic_DNA"/>
</dbReference>
<dbReference type="OrthoDB" id="9801841at2"/>
<dbReference type="GeneID" id="56274692"/>
<keyword evidence="3 7" id="KW-0418">Kinase</keyword>
<dbReference type="InterPro" id="IPR011009">
    <property type="entry name" value="Kinase-like_dom_sf"/>
</dbReference>
<dbReference type="GO" id="GO:0005524">
    <property type="term" value="F:ATP binding"/>
    <property type="evidence" value="ECO:0007669"/>
    <property type="project" value="UniProtKB-UniRule"/>
</dbReference>
<dbReference type="RefSeq" id="WP_130043290.1">
    <property type="nucleotide sequence ID" value="NZ_SEZJ01000004.1"/>
</dbReference>
<dbReference type="InterPro" id="IPR008271">
    <property type="entry name" value="Ser/Thr_kinase_AS"/>
</dbReference>
<name>A0A4Q5KLT0_9GAMM</name>
<dbReference type="PROSITE" id="PS00108">
    <property type="entry name" value="PROTEIN_KINASE_ST"/>
    <property type="match status" value="1"/>
</dbReference>
<evidence type="ECO:0000256" key="4">
    <source>
        <dbReference type="ARBA" id="ARBA00022840"/>
    </source>
</evidence>
<keyword evidence="1" id="KW-0808">Transferase</keyword>
<organism evidence="7 8">
    <name type="scientific">Aliivibrio finisterrensis</name>
    <dbReference type="NCBI Taxonomy" id="511998"/>
    <lineage>
        <taxon>Bacteria</taxon>
        <taxon>Pseudomonadati</taxon>
        <taxon>Pseudomonadota</taxon>
        <taxon>Gammaproteobacteria</taxon>
        <taxon>Vibrionales</taxon>
        <taxon>Vibrionaceae</taxon>
        <taxon>Aliivibrio</taxon>
    </lineage>
</organism>
<evidence type="ECO:0000256" key="3">
    <source>
        <dbReference type="ARBA" id="ARBA00022777"/>
    </source>
</evidence>
<sequence length="325" mass="36908">MSEMNIDQFLEAAPPCEADESIVEKRKIKPIPKIINDRYKIKRVLGVGGMGVVYQVDDLLLKSIGLEQSEMAIKVLSSEATTFHDAELLLVNEYQQANELHHPNIVPIQHLALCNDSQQPFLIMPIIKGELLSLLLDSPFESIPTAARLKYAFVLINCVIHCHKRGVIHGDLKPSNILISDTNELYLFDFSISRNINPQKNNFTINFNQVHAWSSDYAAPEVQQGNAPTIKSDLYSLSILLYKLLLDTHPYQQKEETLDSRTKEQQKIHQLLRQAMSPISAERHLNFKALNILIKENLKQQTTSKKIPMLQKVSSVFSRNKNVST</sequence>
<dbReference type="SMART" id="SM00220">
    <property type="entry name" value="S_TKc"/>
    <property type="match status" value="1"/>
</dbReference>
<dbReference type="PANTHER" id="PTHR43289">
    <property type="entry name" value="MITOGEN-ACTIVATED PROTEIN KINASE KINASE KINASE 20-RELATED"/>
    <property type="match status" value="1"/>
</dbReference>
<dbReference type="PROSITE" id="PS50011">
    <property type="entry name" value="PROTEIN_KINASE_DOM"/>
    <property type="match status" value="1"/>
</dbReference>
<dbReference type="Gene3D" id="3.30.200.20">
    <property type="entry name" value="Phosphorylase Kinase, domain 1"/>
    <property type="match status" value="1"/>
</dbReference>
<dbReference type="SUPFAM" id="SSF56112">
    <property type="entry name" value="Protein kinase-like (PK-like)"/>
    <property type="match status" value="1"/>
</dbReference>
<dbReference type="AlphaFoldDB" id="A0A4Q5KLT0"/>
<accession>A0A4Q5KLT0</accession>
<proteinExistence type="predicted"/>
<evidence type="ECO:0000313" key="7">
    <source>
        <dbReference type="EMBL" id="RYU47368.1"/>
    </source>
</evidence>
<dbReference type="Proteomes" id="UP000293465">
    <property type="component" value="Unassembled WGS sequence"/>
</dbReference>
<reference evidence="7 8" key="1">
    <citation type="submission" date="2019-02" db="EMBL/GenBank/DDBJ databases">
        <title>Genome sequences of Aliivibrio finisterrensis strains from farmed Atlantic salmon.</title>
        <authorList>
            <person name="Bowman J.P."/>
        </authorList>
    </citation>
    <scope>NUCLEOTIDE SEQUENCE [LARGE SCALE GENOMIC DNA]</scope>
    <source>
        <strain evidence="7 8">A32</strain>
    </source>
</reference>
<dbReference type="PANTHER" id="PTHR43289:SF6">
    <property type="entry name" value="SERINE_THREONINE-PROTEIN KINASE NEKL-3"/>
    <property type="match status" value="1"/>
</dbReference>
<feature type="domain" description="Protein kinase" evidence="6">
    <location>
        <begin position="39"/>
        <end position="325"/>
    </location>
</feature>
<feature type="binding site" evidence="5">
    <location>
        <position position="74"/>
    </location>
    <ligand>
        <name>ATP</name>
        <dbReference type="ChEBI" id="CHEBI:30616"/>
    </ligand>
</feature>
<gene>
    <name evidence="7" type="ORF">ERW49_06525</name>
</gene>
<evidence type="ECO:0000256" key="2">
    <source>
        <dbReference type="ARBA" id="ARBA00022741"/>
    </source>
</evidence>
<evidence type="ECO:0000256" key="1">
    <source>
        <dbReference type="ARBA" id="ARBA00022679"/>
    </source>
</evidence>
<evidence type="ECO:0000256" key="5">
    <source>
        <dbReference type="PROSITE-ProRule" id="PRU10141"/>
    </source>
</evidence>
<evidence type="ECO:0000313" key="8">
    <source>
        <dbReference type="Proteomes" id="UP000293465"/>
    </source>
</evidence>
<dbReference type="PROSITE" id="PS00107">
    <property type="entry name" value="PROTEIN_KINASE_ATP"/>
    <property type="match status" value="1"/>
</dbReference>
<keyword evidence="7" id="KW-0723">Serine/threonine-protein kinase</keyword>
<protein>
    <submittedName>
        <fullName evidence="7">Serine/threonine protein kinase</fullName>
    </submittedName>
</protein>
<dbReference type="InterPro" id="IPR000719">
    <property type="entry name" value="Prot_kinase_dom"/>
</dbReference>
<dbReference type="Gene3D" id="1.10.510.10">
    <property type="entry name" value="Transferase(Phosphotransferase) domain 1"/>
    <property type="match status" value="1"/>
</dbReference>
<dbReference type="Pfam" id="PF00069">
    <property type="entry name" value="Pkinase"/>
    <property type="match status" value="1"/>
</dbReference>
<evidence type="ECO:0000259" key="6">
    <source>
        <dbReference type="PROSITE" id="PS50011"/>
    </source>
</evidence>
<keyword evidence="4 5" id="KW-0067">ATP-binding</keyword>